<comment type="similarity">
    <text evidence="5">Belongs to the cyclin family.</text>
</comment>
<evidence type="ECO:0000259" key="7">
    <source>
        <dbReference type="SMART" id="SM00385"/>
    </source>
</evidence>
<feature type="compositionally biased region" description="Low complexity" evidence="6">
    <location>
        <begin position="521"/>
        <end position="543"/>
    </location>
</feature>
<dbReference type="FunFam" id="1.10.472.10:FF:000014">
    <property type="entry name" value="cyclin-L1 isoform X1"/>
    <property type="match status" value="1"/>
</dbReference>
<keyword evidence="4" id="KW-0687">Ribonucleoprotein</keyword>
<feature type="region of interest" description="Disordered" evidence="6">
    <location>
        <begin position="442"/>
        <end position="634"/>
    </location>
</feature>
<name>A0A5N4DDY1_CAMDR</name>
<evidence type="ECO:0000256" key="6">
    <source>
        <dbReference type="SAM" id="MobiDB-lite"/>
    </source>
</evidence>
<dbReference type="InterPro" id="IPR004367">
    <property type="entry name" value="Cyclin_C-dom"/>
</dbReference>
<dbReference type="SMART" id="SM00385">
    <property type="entry name" value="CYCLIN"/>
    <property type="match status" value="2"/>
</dbReference>
<dbReference type="SUPFAM" id="SSF47954">
    <property type="entry name" value="Cyclin-like"/>
    <property type="match status" value="3"/>
</dbReference>
<dbReference type="PANTHER" id="PTHR10026">
    <property type="entry name" value="CYCLIN"/>
    <property type="match status" value="1"/>
</dbReference>
<dbReference type="Gene3D" id="1.10.472.10">
    <property type="entry name" value="Cyclin-like"/>
    <property type="match status" value="2"/>
</dbReference>
<dbReference type="PRINTS" id="PR00062">
    <property type="entry name" value="RIBOSOMALL20"/>
</dbReference>
<dbReference type="Gene3D" id="6.10.160.10">
    <property type="match status" value="1"/>
</dbReference>
<evidence type="ECO:0000256" key="4">
    <source>
        <dbReference type="ARBA" id="ARBA00023274"/>
    </source>
</evidence>
<feature type="compositionally biased region" description="Low complexity" evidence="6">
    <location>
        <begin position="500"/>
        <end position="512"/>
    </location>
</feature>
<dbReference type="SUPFAM" id="SSF74731">
    <property type="entry name" value="Ribosomal protein L20"/>
    <property type="match status" value="1"/>
</dbReference>
<evidence type="ECO:0000313" key="9">
    <source>
        <dbReference type="EMBL" id="KAB1269269.1"/>
    </source>
</evidence>
<dbReference type="InterPro" id="IPR035566">
    <property type="entry name" value="Ribosomal_protein_bL20_C"/>
</dbReference>
<dbReference type="Gene3D" id="1.10.1900.20">
    <property type="entry name" value="Ribosomal protein L20"/>
    <property type="match status" value="1"/>
</dbReference>
<feature type="compositionally biased region" description="Basic and acidic residues" evidence="6">
    <location>
        <begin position="586"/>
        <end position="595"/>
    </location>
</feature>
<organism evidence="9 10">
    <name type="scientific">Camelus dromedarius</name>
    <name type="common">Dromedary</name>
    <name type="synonym">Arabian camel</name>
    <dbReference type="NCBI Taxonomy" id="9838"/>
    <lineage>
        <taxon>Eukaryota</taxon>
        <taxon>Metazoa</taxon>
        <taxon>Chordata</taxon>
        <taxon>Craniata</taxon>
        <taxon>Vertebrata</taxon>
        <taxon>Euteleostomi</taxon>
        <taxon>Mammalia</taxon>
        <taxon>Eutheria</taxon>
        <taxon>Laurasiatheria</taxon>
        <taxon>Artiodactyla</taxon>
        <taxon>Tylopoda</taxon>
        <taxon>Camelidae</taxon>
        <taxon>Camelus</taxon>
    </lineage>
</organism>
<dbReference type="GO" id="GO:0006412">
    <property type="term" value="P:translation"/>
    <property type="evidence" value="ECO:0007669"/>
    <property type="project" value="InterPro"/>
</dbReference>
<dbReference type="GO" id="GO:0003735">
    <property type="term" value="F:structural constituent of ribosome"/>
    <property type="evidence" value="ECO:0007669"/>
    <property type="project" value="InterPro"/>
</dbReference>
<dbReference type="Pfam" id="PF02984">
    <property type="entry name" value="Cyclin_C"/>
    <property type="match status" value="1"/>
</dbReference>
<feature type="domain" description="Cyclin C-terminal" evidence="8">
    <location>
        <begin position="302"/>
        <end position="446"/>
    </location>
</feature>
<dbReference type="GO" id="GO:0019843">
    <property type="term" value="F:rRNA binding"/>
    <property type="evidence" value="ECO:0007669"/>
    <property type="project" value="InterPro"/>
</dbReference>
<dbReference type="AlphaFoldDB" id="A0A5N4DDY1"/>
<dbReference type="Proteomes" id="UP000299084">
    <property type="component" value="Unassembled WGS sequence"/>
</dbReference>
<reference evidence="9 10" key="1">
    <citation type="journal article" date="2019" name="Mol. Ecol. Resour.">
        <title>Improving Illumina assemblies with Hi-C and long reads: an example with the North African dromedary.</title>
        <authorList>
            <person name="Elbers J.P."/>
            <person name="Rogers M.F."/>
            <person name="Perelman P.L."/>
            <person name="Proskuryakova A.A."/>
            <person name="Serdyukova N.A."/>
            <person name="Johnson W.E."/>
            <person name="Horin P."/>
            <person name="Corander J."/>
            <person name="Murphy D."/>
            <person name="Burger P.A."/>
        </authorList>
    </citation>
    <scope>NUCLEOTIDE SEQUENCE [LARGE SCALE GENOMIC DNA]</scope>
    <source>
        <strain evidence="9">Drom800</strain>
        <tissue evidence="9">Blood</tissue>
    </source>
</reference>
<evidence type="ECO:0000313" key="10">
    <source>
        <dbReference type="Proteomes" id="UP000299084"/>
    </source>
</evidence>
<dbReference type="CDD" id="cd07026">
    <property type="entry name" value="Ribosomal_L20"/>
    <property type="match status" value="1"/>
</dbReference>
<dbReference type="InterPro" id="IPR036915">
    <property type="entry name" value="Cyclin-like_sf"/>
</dbReference>
<feature type="compositionally biased region" description="Basic and acidic residues" evidence="6">
    <location>
        <begin position="470"/>
        <end position="480"/>
    </location>
</feature>
<proteinExistence type="inferred from homology"/>
<dbReference type="EMBL" id="JWIN03000013">
    <property type="protein sequence ID" value="KAB1269269.1"/>
    <property type="molecule type" value="Genomic_DNA"/>
</dbReference>
<comment type="similarity">
    <text evidence="1">Belongs to the bacterial ribosomal protein bL20 family.</text>
</comment>
<sequence length="634" mass="73020">MVFLTAQLWLRSRLTDRYWRVQEVLKHARHFRGRKNRCYRLAVRAVTRAFVKCTRARRLKKRNMRTLWINRITAASQEHGLKYPAFIANLIKGVLIGDRLYSGVLITLENCLLPDDKLRFTPSMSSGLDTDTETDLRVVGCELIQAAGILLRLPQSPPGIRDARRALAQLHCYGPPEVAMATGQVLFQRFFYTKSFVKHSMELLETRDWNKCLYVALLTFQHVSMACVHLASKIEEAPRRIRDVINVFHRLRHLREKKKPVPLLLDQDYVNLKNQIIKAERRVLKELGFCVHVKHPHKVGMQPSCHIIVMYLQVLECERNQHLVQTSWNYMNDSLRTDVFVRFQPESIACACIYLAARTLEWYLCLQIPLPNRPHWFLLFGATEEEIQEICLKILQLYTRKKVDLTHLEGEVEKRRHALDEAKAQAKGLLPGSAQVLDSASRFSPAPKLESPKEGKGSKPSPLSVKNTKRKMEGVKKAKVDSPVNGLPKGRGSRSRSGSHEQSYSRSPSRSASPKRRKSDSGSTSGGSKSQSRSRSRSDSPPRQAHRGAPYKGSKVRSYRKSKDCKYSAQKPHASRSRSSSRSRSRSRERADNSGKYKKKSHYCRDQRQERSRSYERAGRRYERDHPGHSRHRR</sequence>
<evidence type="ECO:0000259" key="8">
    <source>
        <dbReference type="SMART" id="SM01332"/>
    </source>
</evidence>
<dbReference type="PIRSF" id="PIRSF036580">
    <property type="entry name" value="Cyclin_L"/>
    <property type="match status" value="1"/>
</dbReference>
<evidence type="ECO:0000256" key="2">
    <source>
        <dbReference type="ARBA" id="ARBA00022980"/>
    </source>
</evidence>
<keyword evidence="3 5" id="KW-0195">Cyclin</keyword>
<dbReference type="Pfam" id="PF00453">
    <property type="entry name" value="Ribosomal_L20"/>
    <property type="match status" value="1"/>
</dbReference>
<accession>A0A5N4DDY1</accession>
<comment type="caution">
    <text evidence="9">The sequence shown here is derived from an EMBL/GenBank/DDBJ whole genome shotgun (WGS) entry which is preliminary data.</text>
</comment>
<dbReference type="InterPro" id="IPR005813">
    <property type="entry name" value="Ribosomal_bL20"/>
</dbReference>
<evidence type="ECO:0000256" key="1">
    <source>
        <dbReference type="ARBA" id="ARBA00007698"/>
    </source>
</evidence>
<dbReference type="GO" id="GO:0016538">
    <property type="term" value="F:cyclin-dependent protein serine/threonine kinase regulator activity"/>
    <property type="evidence" value="ECO:0007669"/>
    <property type="project" value="InterPro"/>
</dbReference>
<feature type="domain" description="Cyclin-like" evidence="7">
    <location>
        <begin position="161"/>
        <end position="285"/>
    </location>
</feature>
<dbReference type="InterPro" id="IPR006671">
    <property type="entry name" value="Cyclin_N"/>
</dbReference>
<feature type="compositionally biased region" description="Basic and acidic residues" evidence="6">
    <location>
        <begin position="603"/>
        <end position="628"/>
    </location>
</feature>
<dbReference type="GO" id="GO:0005840">
    <property type="term" value="C:ribosome"/>
    <property type="evidence" value="ECO:0007669"/>
    <property type="project" value="UniProtKB-KW"/>
</dbReference>
<keyword evidence="10" id="KW-1185">Reference proteome</keyword>
<dbReference type="InterPro" id="IPR013763">
    <property type="entry name" value="Cyclin-like_dom"/>
</dbReference>
<dbReference type="GO" id="GO:1990904">
    <property type="term" value="C:ribonucleoprotein complex"/>
    <property type="evidence" value="ECO:0007669"/>
    <property type="project" value="UniProtKB-KW"/>
</dbReference>
<keyword evidence="2" id="KW-0689">Ribosomal protein</keyword>
<gene>
    <name evidence="9" type="primary">Cyclin-L2</name>
    <name evidence="9" type="ORF">Cadr_000013047</name>
</gene>
<evidence type="ECO:0000256" key="3">
    <source>
        <dbReference type="ARBA" id="ARBA00023127"/>
    </source>
</evidence>
<dbReference type="Pfam" id="PF00134">
    <property type="entry name" value="Cyclin_N"/>
    <property type="match status" value="1"/>
</dbReference>
<dbReference type="SMART" id="SM01332">
    <property type="entry name" value="Cyclin_C"/>
    <property type="match status" value="1"/>
</dbReference>
<feature type="domain" description="Cyclin-like" evidence="7">
    <location>
        <begin position="306"/>
        <end position="396"/>
    </location>
</feature>
<feature type="compositionally biased region" description="Basic residues" evidence="6">
    <location>
        <begin position="573"/>
        <end position="585"/>
    </location>
</feature>
<dbReference type="GO" id="GO:0006357">
    <property type="term" value="P:regulation of transcription by RNA polymerase II"/>
    <property type="evidence" value="ECO:0007669"/>
    <property type="project" value="InterPro"/>
</dbReference>
<dbReference type="InterPro" id="IPR043198">
    <property type="entry name" value="Cyclin/Ssn8"/>
</dbReference>
<evidence type="ECO:0000256" key="5">
    <source>
        <dbReference type="RuleBase" id="RU000383"/>
    </source>
</evidence>
<protein>
    <submittedName>
        <fullName evidence="9">Cyclin-L2</fullName>
    </submittedName>
</protein>